<gene>
    <name evidence="2" type="ORF">PG997_000502</name>
</gene>
<dbReference type="GeneID" id="92037877"/>
<evidence type="ECO:0000313" key="2">
    <source>
        <dbReference type="EMBL" id="KAK8093817.1"/>
    </source>
</evidence>
<proteinExistence type="predicted"/>
<organism evidence="2 3">
    <name type="scientific">Apiospora hydei</name>
    <dbReference type="NCBI Taxonomy" id="1337664"/>
    <lineage>
        <taxon>Eukaryota</taxon>
        <taxon>Fungi</taxon>
        <taxon>Dikarya</taxon>
        <taxon>Ascomycota</taxon>
        <taxon>Pezizomycotina</taxon>
        <taxon>Sordariomycetes</taxon>
        <taxon>Xylariomycetidae</taxon>
        <taxon>Amphisphaeriales</taxon>
        <taxon>Apiosporaceae</taxon>
        <taxon>Apiospora</taxon>
    </lineage>
</organism>
<feature type="region of interest" description="Disordered" evidence="1">
    <location>
        <begin position="92"/>
        <end position="111"/>
    </location>
</feature>
<reference evidence="2 3" key="1">
    <citation type="submission" date="2023-01" db="EMBL/GenBank/DDBJ databases">
        <title>Analysis of 21 Apiospora genomes using comparative genomics revels a genus with tremendous synthesis potential of carbohydrate active enzymes and secondary metabolites.</title>
        <authorList>
            <person name="Sorensen T."/>
        </authorList>
    </citation>
    <scope>NUCLEOTIDE SEQUENCE [LARGE SCALE GENOMIC DNA]</scope>
    <source>
        <strain evidence="2 3">CBS 114990</strain>
    </source>
</reference>
<comment type="caution">
    <text evidence="2">The sequence shown here is derived from an EMBL/GenBank/DDBJ whole genome shotgun (WGS) entry which is preliminary data.</text>
</comment>
<accession>A0ABR1XB37</accession>
<evidence type="ECO:0000313" key="3">
    <source>
        <dbReference type="Proteomes" id="UP001433268"/>
    </source>
</evidence>
<dbReference type="EMBL" id="JAQQWN010000002">
    <property type="protein sequence ID" value="KAK8093817.1"/>
    <property type="molecule type" value="Genomic_DNA"/>
</dbReference>
<feature type="compositionally biased region" description="Polar residues" evidence="1">
    <location>
        <begin position="95"/>
        <end position="111"/>
    </location>
</feature>
<dbReference type="RefSeq" id="XP_066674590.1">
    <property type="nucleotide sequence ID" value="XM_066804817.1"/>
</dbReference>
<name>A0ABR1XB37_9PEZI</name>
<protein>
    <submittedName>
        <fullName evidence="2">Uncharacterized protein</fullName>
    </submittedName>
</protein>
<dbReference type="Proteomes" id="UP001433268">
    <property type="component" value="Unassembled WGS sequence"/>
</dbReference>
<sequence length="111" mass="12107">MKPAAFLFQRLREPQSAQWYLVNFWKGSPTAAAANKMVRLDSSNLLTGARSLGLQLATVPVAPRPRSWRFGAEANCAPPATRKEDLMTVRIEASGSATRSQSTSTHSGLDF</sequence>
<evidence type="ECO:0000256" key="1">
    <source>
        <dbReference type="SAM" id="MobiDB-lite"/>
    </source>
</evidence>
<keyword evidence="3" id="KW-1185">Reference proteome</keyword>